<reference evidence="1 2" key="1">
    <citation type="submission" date="2018-10" db="EMBL/GenBank/DDBJ databases">
        <title>A high-quality apple genome assembly.</title>
        <authorList>
            <person name="Hu J."/>
        </authorList>
    </citation>
    <scope>NUCLEOTIDE SEQUENCE [LARGE SCALE GENOMIC DNA]</scope>
    <source>
        <strain evidence="2">cv. HFTH1</strain>
        <tissue evidence="1">Young leaf</tissue>
    </source>
</reference>
<dbReference type="Proteomes" id="UP000290289">
    <property type="component" value="Chromosome 11"/>
</dbReference>
<comment type="caution">
    <text evidence="1">The sequence shown here is derived from an EMBL/GenBank/DDBJ whole genome shotgun (WGS) entry which is preliminary data.</text>
</comment>
<dbReference type="GO" id="GO:0004252">
    <property type="term" value="F:serine-type endopeptidase activity"/>
    <property type="evidence" value="ECO:0007669"/>
    <property type="project" value="InterPro"/>
</dbReference>
<accession>A0A498IJS6</accession>
<dbReference type="GO" id="GO:0006508">
    <property type="term" value="P:proteolysis"/>
    <property type="evidence" value="ECO:0007669"/>
    <property type="project" value="InterPro"/>
</dbReference>
<proteinExistence type="predicted"/>
<keyword evidence="2" id="KW-1185">Reference proteome</keyword>
<name>A0A498IJS6_MALDO</name>
<gene>
    <name evidence="1" type="ORF">DVH24_009253</name>
</gene>
<dbReference type="AlphaFoldDB" id="A0A498IJS6"/>
<dbReference type="EMBL" id="RDQH01000337">
    <property type="protein sequence ID" value="RXH83818.1"/>
    <property type="molecule type" value="Genomic_DNA"/>
</dbReference>
<organism evidence="1 2">
    <name type="scientific">Malus domestica</name>
    <name type="common">Apple</name>
    <name type="synonym">Pyrus malus</name>
    <dbReference type="NCBI Taxonomy" id="3750"/>
    <lineage>
        <taxon>Eukaryota</taxon>
        <taxon>Viridiplantae</taxon>
        <taxon>Streptophyta</taxon>
        <taxon>Embryophyta</taxon>
        <taxon>Tracheophyta</taxon>
        <taxon>Spermatophyta</taxon>
        <taxon>Magnoliopsida</taxon>
        <taxon>eudicotyledons</taxon>
        <taxon>Gunneridae</taxon>
        <taxon>Pentapetalae</taxon>
        <taxon>rosids</taxon>
        <taxon>fabids</taxon>
        <taxon>Rosales</taxon>
        <taxon>Rosaceae</taxon>
        <taxon>Amygdaloideae</taxon>
        <taxon>Maleae</taxon>
        <taxon>Malus</taxon>
    </lineage>
</organism>
<protein>
    <submittedName>
        <fullName evidence="1">Uncharacterized protein</fullName>
    </submittedName>
</protein>
<evidence type="ECO:0000313" key="2">
    <source>
        <dbReference type="Proteomes" id="UP000290289"/>
    </source>
</evidence>
<dbReference type="Gene3D" id="3.50.30.30">
    <property type="match status" value="1"/>
</dbReference>
<dbReference type="Gene3D" id="3.40.50.200">
    <property type="entry name" value="Peptidase S8/S53 domain"/>
    <property type="match status" value="1"/>
</dbReference>
<dbReference type="InterPro" id="IPR036852">
    <property type="entry name" value="Peptidase_S8/S53_dom_sf"/>
</dbReference>
<sequence length="108" mass="11697">MGGNEGPDPSQVTNVAPCGICVAASSVDRMFPTRIILYNKLLVLQARELDKIKVCGSKSNSMLLKYRTIEASKSSCQESECIGFDLCGICDKAGCRRHHPLSPCQSSM</sequence>
<evidence type="ECO:0000313" key="1">
    <source>
        <dbReference type="EMBL" id="RXH83818.1"/>
    </source>
</evidence>